<comment type="caution">
    <text evidence="1">The sequence shown here is derived from an EMBL/GenBank/DDBJ whole genome shotgun (WGS) entry which is preliminary data.</text>
</comment>
<proteinExistence type="predicted"/>
<dbReference type="Proteomes" id="UP000439550">
    <property type="component" value="Unassembled WGS sequence"/>
</dbReference>
<gene>
    <name evidence="1" type="ORF">GHI93_03070</name>
</gene>
<dbReference type="OrthoDB" id="9929757at2"/>
<organism evidence="1 2">
    <name type="scientific">Lactococcus hircilactis</name>
    <dbReference type="NCBI Taxonomy" id="1494462"/>
    <lineage>
        <taxon>Bacteria</taxon>
        <taxon>Bacillati</taxon>
        <taxon>Bacillota</taxon>
        <taxon>Bacilli</taxon>
        <taxon>Lactobacillales</taxon>
        <taxon>Streptococcaceae</taxon>
        <taxon>Lactococcus</taxon>
    </lineage>
</organism>
<evidence type="ECO:0000313" key="2">
    <source>
        <dbReference type="Proteomes" id="UP000439550"/>
    </source>
</evidence>
<reference evidence="1 2" key="1">
    <citation type="submission" date="2019-10" db="EMBL/GenBank/DDBJ databases">
        <authorList>
            <person name="Dong K."/>
        </authorList>
    </citation>
    <scope>NUCLEOTIDE SEQUENCE [LARGE SCALE GENOMIC DNA]</scope>
    <source>
        <strain evidence="1 2">DSM 28960</strain>
    </source>
</reference>
<dbReference type="AlphaFoldDB" id="A0A7X2D037"/>
<dbReference type="EMBL" id="WITJ01000003">
    <property type="protein sequence ID" value="MQW38933.1"/>
    <property type="molecule type" value="Genomic_DNA"/>
</dbReference>
<name>A0A7X2D037_9LACT</name>
<protein>
    <submittedName>
        <fullName evidence="1">Uncharacterized protein</fullName>
    </submittedName>
</protein>
<accession>A0A7X2D037</accession>
<evidence type="ECO:0000313" key="1">
    <source>
        <dbReference type="EMBL" id="MQW38933.1"/>
    </source>
</evidence>
<sequence length="73" mass="7906">MAAKTIGESMSRNFMNENNEIIASSSVSVGLNTSGSLTITFQDAQKLKDSQTIADDLKTFIDDVLTLSAKYVE</sequence>
<keyword evidence="2" id="KW-1185">Reference proteome</keyword>
<dbReference type="RefSeq" id="WP_153495488.1">
    <property type="nucleotide sequence ID" value="NZ_CBCRWP010000044.1"/>
</dbReference>